<name>A0ACA9LXI4_9GLOM</name>
<dbReference type="EMBL" id="CAJVPW010005554">
    <property type="protein sequence ID" value="CAG8556830.1"/>
    <property type="molecule type" value="Genomic_DNA"/>
</dbReference>
<gene>
    <name evidence="1" type="ORF">SPELUC_LOCUS5438</name>
</gene>
<reference evidence="1" key="1">
    <citation type="submission" date="2021-06" db="EMBL/GenBank/DDBJ databases">
        <authorList>
            <person name="Kallberg Y."/>
            <person name="Tangrot J."/>
            <person name="Rosling A."/>
        </authorList>
    </citation>
    <scope>NUCLEOTIDE SEQUENCE</scope>
    <source>
        <strain evidence="1">28 12/20/2015</strain>
    </source>
</reference>
<accession>A0ACA9LXI4</accession>
<protein>
    <submittedName>
        <fullName evidence="1">4300_t:CDS:1</fullName>
    </submittedName>
</protein>
<dbReference type="Proteomes" id="UP000789366">
    <property type="component" value="Unassembled WGS sequence"/>
</dbReference>
<comment type="caution">
    <text evidence="1">The sequence shown here is derived from an EMBL/GenBank/DDBJ whole genome shotgun (WGS) entry which is preliminary data.</text>
</comment>
<sequence>MSSLDQRQSLFPPNQEDYFDCLGNSSSLQSSEDALNFSQDTIASEEFFAPLTNESEIIQKNVNEIEPKLNSKLETISTRQNISTMKTQNIINDIFNIRITFQKSVLDFISSMQLIDRTMKPHLEVTLQPLYE</sequence>
<evidence type="ECO:0000313" key="2">
    <source>
        <dbReference type="Proteomes" id="UP000789366"/>
    </source>
</evidence>
<proteinExistence type="predicted"/>
<organism evidence="1 2">
    <name type="scientific">Cetraspora pellucida</name>
    <dbReference type="NCBI Taxonomy" id="1433469"/>
    <lineage>
        <taxon>Eukaryota</taxon>
        <taxon>Fungi</taxon>
        <taxon>Fungi incertae sedis</taxon>
        <taxon>Mucoromycota</taxon>
        <taxon>Glomeromycotina</taxon>
        <taxon>Glomeromycetes</taxon>
        <taxon>Diversisporales</taxon>
        <taxon>Gigasporaceae</taxon>
        <taxon>Cetraspora</taxon>
    </lineage>
</organism>
<evidence type="ECO:0000313" key="1">
    <source>
        <dbReference type="EMBL" id="CAG8556830.1"/>
    </source>
</evidence>
<keyword evidence="2" id="KW-1185">Reference proteome</keyword>